<keyword evidence="1" id="KW-1133">Transmembrane helix</keyword>
<accession>A0ABR9ZYU5</accession>
<evidence type="ECO:0000313" key="2">
    <source>
        <dbReference type="EMBL" id="MBF4695630.1"/>
    </source>
</evidence>
<comment type="caution">
    <text evidence="2">The sequence shown here is derived from an EMBL/GenBank/DDBJ whole genome shotgun (WGS) entry which is preliminary data.</text>
</comment>
<protein>
    <submittedName>
        <fullName evidence="2">Uncharacterized protein</fullName>
    </submittedName>
</protein>
<proteinExistence type="predicted"/>
<dbReference type="Proteomes" id="UP000614200">
    <property type="component" value="Unassembled WGS sequence"/>
</dbReference>
<evidence type="ECO:0000256" key="1">
    <source>
        <dbReference type="SAM" id="Phobius"/>
    </source>
</evidence>
<dbReference type="EMBL" id="JADKNH010000018">
    <property type="protein sequence ID" value="MBF4695630.1"/>
    <property type="molecule type" value="Genomic_DNA"/>
</dbReference>
<keyword evidence="1" id="KW-0812">Transmembrane</keyword>
<keyword evidence="1" id="KW-0472">Membrane</keyword>
<organism evidence="2 3">
    <name type="scientific">Fusibacter ferrireducens</name>
    <dbReference type="NCBI Taxonomy" id="2785058"/>
    <lineage>
        <taxon>Bacteria</taxon>
        <taxon>Bacillati</taxon>
        <taxon>Bacillota</taxon>
        <taxon>Clostridia</taxon>
        <taxon>Eubacteriales</taxon>
        <taxon>Eubacteriales Family XII. Incertae Sedis</taxon>
        <taxon>Fusibacter</taxon>
    </lineage>
</organism>
<evidence type="ECO:0000313" key="3">
    <source>
        <dbReference type="Proteomes" id="UP000614200"/>
    </source>
</evidence>
<dbReference type="RefSeq" id="WP_194703869.1">
    <property type="nucleotide sequence ID" value="NZ_JADKNH010000018.1"/>
</dbReference>
<keyword evidence="3" id="KW-1185">Reference proteome</keyword>
<feature type="transmembrane region" description="Helical" evidence="1">
    <location>
        <begin position="5"/>
        <end position="22"/>
    </location>
</feature>
<name>A0ABR9ZYU5_9FIRM</name>
<sequence>MITLIYRGIIALVLIFVIWNIFDEEKLTHQANAALVIIPLVLRFLMIK</sequence>
<reference evidence="2 3" key="1">
    <citation type="submission" date="2020-11" db="EMBL/GenBank/DDBJ databases">
        <title>Fusibacter basophilias sp. nov.</title>
        <authorList>
            <person name="Qiu D."/>
        </authorList>
    </citation>
    <scope>NUCLEOTIDE SEQUENCE [LARGE SCALE GENOMIC DNA]</scope>
    <source>
        <strain evidence="2 3">Q10-2</strain>
    </source>
</reference>
<gene>
    <name evidence="2" type="ORF">ISU02_21255</name>
</gene>
<feature type="transmembrane region" description="Helical" evidence="1">
    <location>
        <begin position="28"/>
        <end position="46"/>
    </location>
</feature>